<evidence type="ECO:0008006" key="5">
    <source>
        <dbReference type="Google" id="ProtNLM"/>
    </source>
</evidence>
<keyword evidence="1" id="KW-0472">Membrane</keyword>
<feature type="signal peptide" evidence="2">
    <location>
        <begin position="1"/>
        <end position="17"/>
    </location>
</feature>
<dbReference type="AlphaFoldDB" id="A0A5C3PBW7"/>
<dbReference type="InParanoid" id="A0A5C3PBW7"/>
<reference evidence="3 4" key="1">
    <citation type="journal article" date="2019" name="Nat. Ecol. Evol.">
        <title>Megaphylogeny resolves global patterns of mushroom evolution.</title>
        <authorList>
            <person name="Varga T."/>
            <person name="Krizsan K."/>
            <person name="Foldi C."/>
            <person name="Dima B."/>
            <person name="Sanchez-Garcia M."/>
            <person name="Sanchez-Ramirez S."/>
            <person name="Szollosi G.J."/>
            <person name="Szarkandi J.G."/>
            <person name="Papp V."/>
            <person name="Albert L."/>
            <person name="Andreopoulos W."/>
            <person name="Angelini C."/>
            <person name="Antonin V."/>
            <person name="Barry K.W."/>
            <person name="Bougher N.L."/>
            <person name="Buchanan P."/>
            <person name="Buyck B."/>
            <person name="Bense V."/>
            <person name="Catcheside P."/>
            <person name="Chovatia M."/>
            <person name="Cooper J."/>
            <person name="Damon W."/>
            <person name="Desjardin D."/>
            <person name="Finy P."/>
            <person name="Geml J."/>
            <person name="Haridas S."/>
            <person name="Hughes K."/>
            <person name="Justo A."/>
            <person name="Karasinski D."/>
            <person name="Kautmanova I."/>
            <person name="Kiss B."/>
            <person name="Kocsube S."/>
            <person name="Kotiranta H."/>
            <person name="LaButti K.M."/>
            <person name="Lechner B.E."/>
            <person name="Liimatainen K."/>
            <person name="Lipzen A."/>
            <person name="Lukacs Z."/>
            <person name="Mihaltcheva S."/>
            <person name="Morgado L.N."/>
            <person name="Niskanen T."/>
            <person name="Noordeloos M.E."/>
            <person name="Ohm R.A."/>
            <person name="Ortiz-Santana B."/>
            <person name="Ovrebo C."/>
            <person name="Racz N."/>
            <person name="Riley R."/>
            <person name="Savchenko A."/>
            <person name="Shiryaev A."/>
            <person name="Soop K."/>
            <person name="Spirin V."/>
            <person name="Szebenyi C."/>
            <person name="Tomsovsky M."/>
            <person name="Tulloss R.E."/>
            <person name="Uehling J."/>
            <person name="Grigoriev I.V."/>
            <person name="Vagvolgyi C."/>
            <person name="Papp T."/>
            <person name="Martin F.M."/>
            <person name="Miettinen O."/>
            <person name="Hibbett D.S."/>
            <person name="Nagy L.G."/>
        </authorList>
    </citation>
    <scope>NUCLEOTIDE SEQUENCE [LARGE SCALE GENOMIC DNA]</scope>
    <source>
        <strain evidence="3 4">HHB13444</strain>
    </source>
</reference>
<accession>A0A5C3PBW7</accession>
<keyword evidence="4" id="KW-1185">Reference proteome</keyword>
<keyword evidence="1" id="KW-0812">Transmembrane</keyword>
<gene>
    <name evidence="3" type="ORF">K466DRAFT_150966</name>
</gene>
<keyword evidence="2" id="KW-0732">Signal</keyword>
<name>A0A5C3PBW7_9APHY</name>
<sequence length="96" mass="10581">MYFFVLLILHSLHVILSMCSVTAVDVALQRLSYGYVTIFTESLTALLVSRFLLDLQEAHRNACDAEFESGTQGETSHAGTLIFERVIGSHNSSLSS</sequence>
<feature type="transmembrane region" description="Helical" evidence="1">
    <location>
        <begin position="33"/>
        <end position="53"/>
    </location>
</feature>
<proteinExistence type="predicted"/>
<evidence type="ECO:0000256" key="1">
    <source>
        <dbReference type="SAM" id="Phobius"/>
    </source>
</evidence>
<evidence type="ECO:0000313" key="4">
    <source>
        <dbReference type="Proteomes" id="UP000308197"/>
    </source>
</evidence>
<organism evidence="3 4">
    <name type="scientific">Polyporus arcularius HHB13444</name>
    <dbReference type="NCBI Taxonomy" id="1314778"/>
    <lineage>
        <taxon>Eukaryota</taxon>
        <taxon>Fungi</taxon>
        <taxon>Dikarya</taxon>
        <taxon>Basidiomycota</taxon>
        <taxon>Agaricomycotina</taxon>
        <taxon>Agaricomycetes</taxon>
        <taxon>Polyporales</taxon>
        <taxon>Polyporaceae</taxon>
        <taxon>Polyporus</taxon>
    </lineage>
</organism>
<protein>
    <recommendedName>
        <fullName evidence="5">Secreted protein</fullName>
    </recommendedName>
</protein>
<evidence type="ECO:0000313" key="3">
    <source>
        <dbReference type="EMBL" id="TFK86467.1"/>
    </source>
</evidence>
<keyword evidence="1" id="KW-1133">Transmembrane helix</keyword>
<dbReference type="EMBL" id="ML211198">
    <property type="protein sequence ID" value="TFK86467.1"/>
    <property type="molecule type" value="Genomic_DNA"/>
</dbReference>
<feature type="chain" id="PRO_5023119888" description="Secreted protein" evidence="2">
    <location>
        <begin position="18"/>
        <end position="96"/>
    </location>
</feature>
<evidence type="ECO:0000256" key="2">
    <source>
        <dbReference type="SAM" id="SignalP"/>
    </source>
</evidence>
<dbReference type="Proteomes" id="UP000308197">
    <property type="component" value="Unassembled WGS sequence"/>
</dbReference>